<evidence type="ECO:0000313" key="2">
    <source>
        <dbReference type="EMBL" id="QPD02369.1"/>
    </source>
</evidence>
<dbReference type="EMBL" id="CP047423">
    <property type="protein sequence ID" value="QPD02369.1"/>
    <property type="molecule type" value="Genomic_DNA"/>
</dbReference>
<organism evidence="2 3">
    <name type="scientific">Candidatus Nitrospira kreftii</name>
    <dbReference type="NCBI Taxonomy" id="2652173"/>
    <lineage>
        <taxon>Bacteria</taxon>
        <taxon>Pseudomonadati</taxon>
        <taxon>Nitrospirota</taxon>
        <taxon>Nitrospiria</taxon>
        <taxon>Nitrospirales</taxon>
        <taxon>Nitrospiraceae</taxon>
        <taxon>Nitrospira</taxon>
    </lineage>
</organism>
<accession>A0A7S8IXT4</accession>
<keyword evidence="1" id="KW-0812">Transmembrane</keyword>
<keyword evidence="1" id="KW-1133">Transmembrane helix</keyword>
<proteinExistence type="predicted"/>
<gene>
    <name evidence="2" type="ORF">Nkreftii_000143</name>
</gene>
<sequence length="62" mass="7440">MRWRRNAKRRVDRMTPDVWFKVNRRLIMKDNETQAWQAWKIAFCVVVIVALFITVAHVVVGI</sequence>
<name>A0A7S8IXT4_9BACT</name>
<keyword evidence="1" id="KW-0472">Membrane</keyword>
<evidence type="ECO:0000256" key="1">
    <source>
        <dbReference type="SAM" id="Phobius"/>
    </source>
</evidence>
<feature type="transmembrane region" description="Helical" evidence="1">
    <location>
        <begin position="38"/>
        <end position="60"/>
    </location>
</feature>
<reference evidence="2 3" key="1">
    <citation type="journal article" date="2020" name="ISME J.">
        <title>Enrichment and physiological characterization of a novel comammox Nitrospira indicates ammonium inhibition of complete nitrification.</title>
        <authorList>
            <person name="Sakoula D."/>
            <person name="Koch H."/>
            <person name="Frank J."/>
            <person name="Jetten M.S.M."/>
            <person name="van Kessel M.A.H.J."/>
            <person name="Lucker S."/>
        </authorList>
    </citation>
    <scope>NUCLEOTIDE SEQUENCE [LARGE SCALE GENOMIC DNA]</scope>
    <source>
        <strain evidence="2">Comreactor17</strain>
    </source>
</reference>
<dbReference type="KEGG" id="nkf:Nkreftii_000143"/>
<dbReference type="Proteomes" id="UP000593737">
    <property type="component" value="Chromosome"/>
</dbReference>
<evidence type="ECO:0000313" key="3">
    <source>
        <dbReference type="Proteomes" id="UP000593737"/>
    </source>
</evidence>
<dbReference type="AlphaFoldDB" id="A0A7S8IXT4"/>
<protein>
    <submittedName>
        <fullName evidence="2">Uncharacterized protein</fullName>
    </submittedName>
</protein>